<name>A0ACC6L4T8_9SPHI</name>
<keyword evidence="2" id="KW-1185">Reference proteome</keyword>
<organism evidence="1 2">
    <name type="scientific">Pedobacter africanus</name>
    <dbReference type="NCBI Taxonomy" id="151894"/>
    <lineage>
        <taxon>Bacteria</taxon>
        <taxon>Pseudomonadati</taxon>
        <taxon>Bacteroidota</taxon>
        <taxon>Sphingobacteriia</taxon>
        <taxon>Sphingobacteriales</taxon>
        <taxon>Sphingobacteriaceae</taxon>
        <taxon>Pedobacter</taxon>
    </lineage>
</organism>
<gene>
    <name evidence="1" type="ORF">J2X78_005096</name>
</gene>
<evidence type="ECO:0000313" key="1">
    <source>
        <dbReference type="EMBL" id="MDR6786501.1"/>
    </source>
</evidence>
<sequence length="214" mass="23722">MARYKNGINGPISGKVGAVVGSSWRGVEYLKSLPDRGGKAFTEKQKNQQFLMGMVSKWLKPLKRIIEIGYQIFVTGKTPMNGCVSYHMKHAVTGNSPLEYVINFAKVIFSRGELLIPLIKEVLGLMDAVLHIKWDNASTSVFNNDDDKATIVVYNPAKQAFVSFENVAQRADKEAVLQLPAAYAGDRVHCWQHFVNERGDAVSTTVYLGEVLVS</sequence>
<accession>A0ACC6L4T8</accession>
<proteinExistence type="predicted"/>
<evidence type="ECO:0000313" key="2">
    <source>
        <dbReference type="Proteomes" id="UP001246858"/>
    </source>
</evidence>
<dbReference type="EMBL" id="JAVDTF010000007">
    <property type="protein sequence ID" value="MDR6786501.1"/>
    <property type="molecule type" value="Genomic_DNA"/>
</dbReference>
<comment type="caution">
    <text evidence="1">The sequence shown here is derived from an EMBL/GenBank/DDBJ whole genome shotgun (WGS) entry which is preliminary data.</text>
</comment>
<dbReference type="Proteomes" id="UP001246858">
    <property type="component" value="Unassembled WGS sequence"/>
</dbReference>
<reference evidence="1" key="1">
    <citation type="submission" date="2023-07" db="EMBL/GenBank/DDBJ databases">
        <title>Sorghum-associated microbial communities from plants grown in Nebraska, USA.</title>
        <authorList>
            <person name="Schachtman D."/>
        </authorList>
    </citation>
    <scope>NUCLEOTIDE SEQUENCE</scope>
    <source>
        <strain evidence="1">2697</strain>
    </source>
</reference>
<protein>
    <submittedName>
        <fullName evidence="1">Uncharacterized protein</fullName>
    </submittedName>
</protein>